<name>A0A0X8JDN1_ACTRD</name>
<reference evidence="3" key="1">
    <citation type="submission" date="2016-02" db="EMBL/GenBank/DDBJ databases">
        <authorList>
            <person name="Holder M.E."/>
            <person name="Ajami N.J."/>
            <person name="Petrosino J.F."/>
        </authorList>
    </citation>
    <scope>NUCLEOTIDE SEQUENCE [LARGE SCALE GENOMIC DNA]</scope>
    <source>
        <strain evidence="3">CCUG 36733</strain>
    </source>
</reference>
<evidence type="ECO:0000313" key="3">
    <source>
        <dbReference type="Proteomes" id="UP000065220"/>
    </source>
</evidence>
<gene>
    <name evidence="2" type="ORF">AXF14_04325</name>
</gene>
<dbReference type="Proteomes" id="UP000065220">
    <property type="component" value="Chromosome"/>
</dbReference>
<organism evidence="2 3">
    <name type="scientific">Actinomyces radicidentis</name>
    <dbReference type="NCBI Taxonomy" id="111015"/>
    <lineage>
        <taxon>Bacteria</taxon>
        <taxon>Bacillati</taxon>
        <taxon>Actinomycetota</taxon>
        <taxon>Actinomycetes</taxon>
        <taxon>Actinomycetales</taxon>
        <taxon>Actinomycetaceae</taxon>
        <taxon>Actinomyces</taxon>
    </lineage>
</organism>
<keyword evidence="1" id="KW-0472">Membrane</keyword>
<feature type="transmembrane region" description="Helical" evidence="1">
    <location>
        <begin position="36"/>
        <end position="57"/>
    </location>
</feature>
<accession>A0A0X8JDN1</accession>
<sequence>MNSTTTNLLPTVLLSLTAVLGALTAVLIAVGTVGPAAYTCLGLAALCALGGGIAIGLNRSKRTPR</sequence>
<dbReference type="EMBL" id="CP014228">
    <property type="protein sequence ID" value="AMD86964.1"/>
    <property type="molecule type" value="Genomic_DNA"/>
</dbReference>
<evidence type="ECO:0000313" key="2">
    <source>
        <dbReference type="EMBL" id="AMD86964.1"/>
    </source>
</evidence>
<proteinExistence type="predicted"/>
<keyword evidence="1" id="KW-1133">Transmembrane helix</keyword>
<dbReference type="AlphaFoldDB" id="A0A0X8JDN1"/>
<keyword evidence="1" id="KW-0812">Transmembrane</keyword>
<dbReference type="STRING" id="111015.AXF14_04325"/>
<dbReference type="RefSeq" id="WP_067941138.1">
    <property type="nucleotide sequence ID" value="NZ_CAUHMM010000001.1"/>
</dbReference>
<protein>
    <submittedName>
        <fullName evidence="2">Uncharacterized protein</fullName>
    </submittedName>
</protein>
<dbReference type="KEGG" id="ard:AXF14_04325"/>
<evidence type="ECO:0000256" key="1">
    <source>
        <dbReference type="SAM" id="Phobius"/>
    </source>
</evidence>
<feature type="transmembrane region" description="Helical" evidence="1">
    <location>
        <begin position="12"/>
        <end position="30"/>
    </location>
</feature>
<keyword evidence="3" id="KW-1185">Reference proteome</keyword>